<dbReference type="RefSeq" id="WP_179357956.1">
    <property type="nucleotide sequence ID" value="NZ_CP058627.1"/>
</dbReference>
<dbReference type="InterPro" id="IPR029026">
    <property type="entry name" value="tRNA_m1G_MTases_N"/>
</dbReference>
<sequence length="258" mass="27547">MKEIISSSSNPQYKLAFKISQTKRERTKQGLALLDGVHLVRAWLDAGREIETVLFTEAGAEKSEIEHLLQQIQAKTLCISEALFSTLSELPSATGLLAIVKIPTPPAAKVDGFCLLLDGVQDPGNVGAILRTAFAAGVQQVWLSAQCADIWSPKVLRAGMGAQVVLPCIENADLVSLAQSFKGQVVASLLDEAASDLYQTDLRGDIAFVMGSEGQGVSPEMAAMAKTKVLIPMQAGIESLNVGHASAIALYEVMRQNR</sequence>
<dbReference type="InterPro" id="IPR001537">
    <property type="entry name" value="SpoU_MeTrfase"/>
</dbReference>
<dbReference type="PANTHER" id="PTHR43191:SF2">
    <property type="entry name" value="RRNA METHYLTRANSFERASE 3, MITOCHONDRIAL"/>
    <property type="match status" value="1"/>
</dbReference>
<evidence type="ECO:0000256" key="3">
    <source>
        <dbReference type="ARBA" id="ARBA00022679"/>
    </source>
</evidence>
<dbReference type="EMBL" id="CP058627">
    <property type="protein sequence ID" value="QLG87876.1"/>
    <property type="molecule type" value="Genomic_DNA"/>
</dbReference>
<protein>
    <submittedName>
        <fullName evidence="5">RNA methyltransferase</fullName>
    </submittedName>
</protein>
<feature type="domain" description="RNA 2-O ribose methyltransferase substrate binding" evidence="4">
    <location>
        <begin position="33"/>
        <end position="106"/>
    </location>
</feature>
<dbReference type="SMART" id="SM00967">
    <property type="entry name" value="SpoU_sub_bind"/>
    <property type="match status" value="1"/>
</dbReference>
<gene>
    <name evidence="5" type="ORF">HQ393_06155</name>
</gene>
<keyword evidence="6" id="KW-1185">Reference proteome</keyword>
<dbReference type="Gene3D" id="3.40.1280.10">
    <property type="match status" value="1"/>
</dbReference>
<dbReference type="PANTHER" id="PTHR43191">
    <property type="entry name" value="RRNA METHYLTRANSFERASE 3"/>
    <property type="match status" value="1"/>
</dbReference>
<evidence type="ECO:0000313" key="6">
    <source>
        <dbReference type="Proteomes" id="UP000509597"/>
    </source>
</evidence>
<evidence type="ECO:0000313" key="5">
    <source>
        <dbReference type="EMBL" id="QLG87876.1"/>
    </source>
</evidence>
<accession>A0A7H9BHX9</accession>
<dbReference type="SUPFAM" id="SSF75217">
    <property type="entry name" value="alpha/beta knot"/>
    <property type="match status" value="1"/>
</dbReference>
<evidence type="ECO:0000256" key="2">
    <source>
        <dbReference type="ARBA" id="ARBA00022603"/>
    </source>
</evidence>
<dbReference type="Proteomes" id="UP000509597">
    <property type="component" value="Chromosome"/>
</dbReference>
<dbReference type="GO" id="GO:0032259">
    <property type="term" value="P:methylation"/>
    <property type="evidence" value="ECO:0007669"/>
    <property type="project" value="UniProtKB-KW"/>
</dbReference>
<keyword evidence="3 5" id="KW-0808">Transferase</keyword>
<dbReference type="InterPro" id="IPR053888">
    <property type="entry name" value="MRM3-like_sub_bind"/>
</dbReference>
<dbReference type="SUPFAM" id="SSF55315">
    <property type="entry name" value="L30e-like"/>
    <property type="match status" value="1"/>
</dbReference>
<dbReference type="InterPro" id="IPR029064">
    <property type="entry name" value="Ribosomal_eL30-like_sf"/>
</dbReference>
<dbReference type="CDD" id="cd18095">
    <property type="entry name" value="SpoU-like_rRNA-MTase"/>
    <property type="match status" value="1"/>
</dbReference>
<dbReference type="KEGG" id="chiz:HQ393_06155"/>
<evidence type="ECO:0000259" key="4">
    <source>
        <dbReference type="SMART" id="SM00967"/>
    </source>
</evidence>
<dbReference type="Gene3D" id="3.30.1330.30">
    <property type="match status" value="1"/>
</dbReference>
<dbReference type="GO" id="GO:0003723">
    <property type="term" value="F:RNA binding"/>
    <property type="evidence" value="ECO:0007669"/>
    <property type="project" value="InterPro"/>
</dbReference>
<dbReference type="GO" id="GO:0005737">
    <property type="term" value="C:cytoplasm"/>
    <property type="evidence" value="ECO:0007669"/>
    <property type="project" value="UniProtKB-ARBA"/>
</dbReference>
<dbReference type="InterPro" id="IPR013123">
    <property type="entry name" value="SpoU_subst-bd"/>
</dbReference>
<dbReference type="Pfam" id="PF22435">
    <property type="entry name" value="MRM3-like_sub_bind"/>
    <property type="match status" value="1"/>
</dbReference>
<name>A0A7H9BHX9_9NEIS</name>
<organism evidence="5 6">
    <name type="scientific">Chitinibacter bivalviorum</name>
    <dbReference type="NCBI Taxonomy" id="2739434"/>
    <lineage>
        <taxon>Bacteria</taxon>
        <taxon>Pseudomonadati</taxon>
        <taxon>Pseudomonadota</taxon>
        <taxon>Betaproteobacteria</taxon>
        <taxon>Neisseriales</taxon>
        <taxon>Chitinibacteraceae</taxon>
        <taxon>Chitinibacter</taxon>
    </lineage>
</organism>
<keyword evidence="2 5" id="KW-0489">Methyltransferase</keyword>
<dbReference type="GO" id="GO:0008173">
    <property type="term" value="F:RNA methyltransferase activity"/>
    <property type="evidence" value="ECO:0007669"/>
    <property type="project" value="InterPro"/>
</dbReference>
<dbReference type="GO" id="GO:0006396">
    <property type="term" value="P:RNA processing"/>
    <property type="evidence" value="ECO:0007669"/>
    <property type="project" value="InterPro"/>
</dbReference>
<dbReference type="InterPro" id="IPR051259">
    <property type="entry name" value="rRNA_Methyltransferase"/>
</dbReference>
<reference evidence="5 6" key="1">
    <citation type="submission" date="2020-07" db="EMBL/GenBank/DDBJ databases">
        <title>Complete genome sequence of Chitinibacter sp. 2T18.</title>
        <authorList>
            <person name="Bae J.-W."/>
            <person name="Choi J.-W."/>
        </authorList>
    </citation>
    <scope>NUCLEOTIDE SEQUENCE [LARGE SCALE GENOMIC DNA]</scope>
    <source>
        <strain evidence="5 6">2T18</strain>
    </source>
</reference>
<dbReference type="AlphaFoldDB" id="A0A7H9BHX9"/>
<comment type="similarity">
    <text evidence="1">Belongs to the class IV-like SAM-binding methyltransferase superfamily. RNA methyltransferase TrmH family.</text>
</comment>
<evidence type="ECO:0000256" key="1">
    <source>
        <dbReference type="ARBA" id="ARBA00007228"/>
    </source>
</evidence>
<proteinExistence type="inferred from homology"/>
<dbReference type="InterPro" id="IPR029028">
    <property type="entry name" value="Alpha/beta_knot_MTases"/>
</dbReference>
<dbReference type="Pfam" id="PF00588">
    <property type="entry name" value="SpoU_methylase"/>
    <property type="match status" value="1"/>
</dbReference>